<dbReference type="GO" id="GO:0016491">
    <property type="term" value="F:oxidoreductase activity"/>
    <property type="evidence" value="ECO:0007669"/>
    <property type="project" value="UniProtKB-KW"/>
</dbReference>
<keyword evidence="1" id="KW-0560">Oxidoreductase</keyword>
<dbReference type="InterPro" id="IPR002880">
    <property type="entry name" value="Pyrv_Fd/Flavodoxin_OxRdtase_N"/>
</dbReference>
<dbReference type="HOGENOM" id="CLU_1114764_0_0_5"/>
<name>Q2W5B3_PARM1</name>
<accession>Q2W5B3</accession>
<dbReference type="EMBL" id="AP007255">
    <property type="protein sequence ID" value="BAE50962.1"/>
    <property type="molecule type" value="Genomic_DNA"/>
</dbReference>
<dbReference type="RefSeq" id="WP_011384557.1">
    <property type="nucleotide sequence ID" value="NC_007626.1"/>
</dbReference>
<evidence type="ECO:0000313" key="3">
    <source>
        <dbReference type="Proteomes" id="UP000007058"/>
    </source>
</evidence>
<dbReference type="STRING" id="342108.amb2158"/>
<reference evidence="2 3" key="1">
    <citation type="journal article" date="2005" name="DNA Res.">
        <title>Complete genome sequence of the facultative anaerobic magnetotactic bacterium Magnetospirillum sp. strain AMB-1.</title>
        <authorList>
            <person name="Matsunaga T."/>
            <person name="Okamura Y."/>
            <person name="Fukuda Y."/>
            <person name="Wahyudi A.T."/>
            <person name="Murase Y."/>
            <person name="Takeyama H."/>
        </authorList>
    </citation>
    <scope>NUCLEOTIDE SEQUENCE [LARGE SCALE GENOMIC DNA]</scope>
    <source>
        <strain evidence="3">ATCC 700264 / AMB-1</strain>
    </source>
</reference>
<keyword evidence="3" id="KW-1185">Reference proteome</keyword>
<proteinExistence type="predicted"/>
<sequence length="249" mass="26599">MTVATTVTLDDKYVQDQGRLYLTGIQALVKLPMLQHLRDQAAGLDTGGFISGYRGSPLGGLDKELWRAGPHLERHAIRFQPGLNEDLAATAVWGTQQIGLFRGPTHDGVFALWYGKGPGLDRSVDVFKHANSAGTAPHGGVLVLAGDDHGAKSSTLAHQSEQVFMAAQMPVLNPAGVQEVLDFGLFGWALSRFSGLWVGMKAISETVESSASVNVDPGIRSSSRLRISKCRRAGSTSAGRTSSWNRNCG</sequence>
<protein>
    <recommendedName>
        <fullName evidence="4">Indolepyruvate ferredoxin oxidoreductase</fullName>
    </recommendedName>
</protein>
<dbReference type="Proteomes" id="UP000007058">
    <property type="component" value="Chromosome"/>
</dbReference>
<dbReference type="CDD" id="cd07034">
    <property type="entry name" value="TPP_PYR_PFOR_IOR-alpha_like"/>
    <property type="match status" value="1"/>
</dbReference>
<organism evidence="2 3">
    <name type="scientific">Paramagnetospirillum magneticum (strain ATCC 700264 / AMB-1)</name>
    <name type="common">Magnetospirillum magneticum</name>
    <dbReference type="NCBI Taxonomy" id="342108"/>
    <lineage>
        <taxon>Bacteria</taxon>
        <taxon>Pseudomonadati</taxon>
        <taxon>Pseudomonadota</taxon>
        <taxon>Alphaproteobacteria</taxon>
        <taxon>Rhodospirillales</taxon>
        <taxon>Magnetospirillaceae</taxon>
        <taxon>Paramagnetospirillum</taxon>
    </lineage>
</organism>
<dbReference type="KEGG" id="mag:amb2158"/>
<gene>
    <name evidence="2" type="ordered locus">amb2158</name>
</gene>
<dbReference type="AlphaFoldDB" id="Q2W5B3"/>
<dbReference type="SUPFAM" id="SSF52518">
    <property type="entry name" value="Thiamin diphosphate-binding fold (THDP-binding)"/>
    <property type="match status" value="1"/>
</dbReference>
<evidence type="ECO:0008006" key="4">
    <source>
        <dbReference type="Google" id="ProtNLM"/>
    </source>
</evidence>
<dbReference type="Gene3D" id="3.40.50.970">
    <property type="match status" value="1"/>
</dbReference>
<evidence type="ECO:0000313" key="2">
    <source>
        <dbReference type="EMBL" id="BAE50962.1"/>
    </source>
</evidence>
<evidence type="ECO:0000256" key="1">
    <source>
        <dbReference type="ARBA" id="ARBA00023002"/>
    </source>
</evidence>
<dbReference type="InterPro" id="IPR029061">
    <property type="entry name" value="THDP-binding"/>
</dbReference>